<protein>
    <recommendedName>
        <fullName evidence="12">Cytochrome P450</fullName>
    </recommendedName>
</protein>
<keyword evidence="4 8" id="KW-0479">Metal-binding</keyword>
<evidence type="ECO:0000256" key="5">
    <source>
        <dbReference type="ARBA" id="ARBA00023002"/>
    </source>
</evidence>
<dbReference type="CDD" id="cd20628">
    <property type="entry name" value="CYP4"/>
    <property type="match status" value="1"/>
</dbReference>
<dbReference type="InterPro" id="IPR002401">
    <property type="entry name" value="Cyt_P450_E_grp-I"/>
</dbReference>
<evidence type="ECO:0000256" key="8">
    <source>
        <dbReference type="PIRSR" id="PIRSR602401-1"/>
    </source>
</evidence>
<feature type="binding site" description="axial binding residue" evidence="8">
    <location>
        <position position="452"/>
    </location>
    <ligand>
        <name>heme</name>
        <dbReference type="ChEBI" id="CHEBI:30413"/>
    </ligand>
    <ligandPart>
        <name>Fe</name>
        <dbReference type="ChEBI" id="CHEBI:18248"/>
    </ligandPart>
</feature>
<sequence length="643" mass="73937">MDFLTLFFTAIILSLLCYEVHLRMLPGYKAAKQFPGPKRLPIFGNIFDLLFNDQLSTFTLPRQWAAKFGESFVLLIRGGMIVNAIRASETEALLSSAKLIDKSVIYLYLHPFLGVGLLNSTGSKWFQRRKILTAAFHFNILPKFLETFHEECEKLVERLDEDVDCGQATVLQDVAARFTLNTICEAAMGVKLDSHTMADEYRAKIKEVVGFLIQRVMNPLLFENFTYKLLGFRARLDKALKPIHAFTSNIIKQRRELFHANVKNLDEFSEENIYFNTNQRYALLDTLLASEARNQINEKGIREEVNTFMFRGHDTTASAFTFVFLLVAEHPDVQQALVDEILTVNSSRLDPLAQFTVKDYNELRYMDRVIKECLRLYPPVPFIGRMINEDSWFGDRFIPKDSMANVLIWDLHRDPKQFPDPERFDPDRFLPENVEQRNPYAYVPFSAGPRNCIVSVSSQRSIGMDYLTIFLVILLSLLLLYELYLRTSPGYRAAKQFPSPRPLPIFGDIFILLSRDLVSTFMLARELAQRFNDSYGLLLGSGLIVNAIRAKESEALLSSTRLIDKNLIYTFLHPFLGVGLLNSTGSKWFQRRKILTAAFHFNILPKFLNTFHEECEKLVQRLNKDVQQGKTTSLQPVDGTHPR</sequence>
<keyword evidence="9" id="KW-1133">Transmembrane helix</keyword>
<name>A0ABD1CY03_CULPP</name>
<keyword evidence="9" id="KW-0812">Transmembrane</keyword>
<dbReference type="InterPro" id="IPR036396">
    <property type="entry name" value="Cyt_P450_sf"/>
</dbReference>
<keyword evidence="9" id="KW-0472">Membrane</keyword>
<proteinExistence type="inferred from homology"/>
<evidence type="ECO:0000256" key="4">
    <source>
        <dbReference type="ARBA" id="ARBA00022723"/>
    </source>
</evidence>
<dbReference type="PANTHER" id="PTHR24291">
    <property type="entry name" value="CYTOCHROME P450 FAMILY 4"/>
    <property type="match status" value="1"/>
</dbReference>
<keyword evidence="3 8" id="KW-0349">Heme</keyword>
<dbReference type="AlphaFoldDB" id="A0ABD1CY03"/>
<evidence type="ECO:0008006" key="12">
    <source>
        <dbReference type="Google" id="ProtNLM"/>
    </source>
</evidence>
<comment type="similarity">
    <text evidence="2">Belongs to the cytochrome P450 family.</text>
</comment>
<evidence type="ECO:0000256" key="1">
    <source>
        <dbReference type="ARBA" id="ARBA00001971"/>
    </source>
</evidence>
<evidence type="ECO:0000313" key="10">
    <source>
        <dbReference type="EMBL" id="KAL1381301.1"/>
    </source>
</evidence>
<reference evidence="10 11" key="1">
    <citation type="submission" date="2024-05" db="EMBL/GenBank/DDBJ databases">
        <title>Culex pipiens pipiens assembly and annotation.</title>
        <authorList>
            <person name="Alout H."/>
            <person name="Durand T."/>
        </authorList>
    </citation>
    <scope>NUCLEOTIDE SEQUENCE [LARGE SCALE GENOMIC DNA]</scope>
    <source>
        <strain evidence="10">HA-2024</strain>
        <tissue evidence="10">Whole body</tissue>
    </source>
</reference>
<keyword evidence="5" id="KW-0560">Oxidoreductase</keyword>
<dbReference type="SUPFAM" id="SSF48264">
    <property type="entry name" value="Cytochrome P450"/>
    <property type="match status" value="2"/>
</dbReference>
<organism evidence="10 11">
    <name type="scientific">Culex pipiens pipiens</name>
    <name type="common">Northern house mosquito</name>
    <dbReference type="NCBI Taxonomy" id="38569"/>
    <lineage>
        <taxon>Eukaryota</taxon>
        <taxon>Metazoa</taxon>
        <taxon>Ecdysozoa</taxon>
        <taxon>Arthropoda</taxon>
        <taxon>Hexapoda</taxon>
        <taxon>Insecta</taxon>
        <taxon>Pterygota</taxon>
        <taxon>Neoptera</taxon>
        <taxon>Endopterygota</taxon>
        <taxon>Diptera</taxon>
        <taxon>Nematocera</taxon>
        <taxon>Culicoidea</taxon>
        <taxon>Culicidae</taxon>
        <taxon>Culicinae</taxon>
        <taxon>Culicini</taxon>
        <taxon>Culex</taxon>
        <taxon>Culex</taxon>
    </lineage>
</organism>
<dbReference type="GO" id="GO:0004497">
    <property type="term" value="F:monooxygenase activity"/>
    <property type="evidence" value="ECO:0007669"/>
    <property type="project" value="UniProtKB-KW"/>
</dbReference>
<dbReference type="InterPro" id="IPR050196">
    <property type="entry name" value="Cytochrome_P450_Monoox"/>
</dbReference>
<accession>A0ABD1CY03</accession>
<feature type="transmembrane region" description="Helical" evidence="9">
    <location>
        <begin position="466"/>
        <end position="484"/>
    </location>
</feature>
<dbReference type="Gene3D" id="1.10.630.10">
    <property type="entry name" value="Cytochrome P450"/>
    <property type="match status" value="2"/>
</dbReference>
<evidence type="ECO:0000256" key="7">
    <source>
        <dbReference type="ARBA" id="ARBA00023033"/>
    </source>
</evidence>
<evidence type="ECO:0000256" key="6">
    <source>
        <dbReference type="ARBA" id="ARBA00023004"/>
    </source>
</evidence>
<evidence type="ECO:0000256" key="3">
    <source>
        <dbReference type="ARBA" id="ARBA00022617"/>
    </source>
</evidence>
<dbReference type="Pfam" id="PF00067">
    <property type="entry name" value="p450"/>
    <property type="match status" value="2"/>
</dbReference>
<dbReference type="PANTHER" id="PTHR24291:SF105">
    <property type="entry name" value="CYTOCHROME P450 4P1-RELATED"/>
    <property type="match status" value="1"/>
</dbReference>
<evidence type="ECO:0000313" key="11">
    <source>
        <dbReference type="Proteomes" id="UP001562425"/>
    </source>
</evidence>
<dbReference type="PRINTS" id="PR00463">
    <property type="entry name" value="EP450I"/>
</dbReference>
<keyword evidence="7" id="KW-0503">Monooxygenase</keyword>
<dbReference type="Proteomes" id="UP001562425">
    <property type="component" value="Unassembled WGS sequence"/>
</dbReference>
<dbReference type="GO" id="GO:0046872">
    <property type="term" value="F:metal ion binding"/>
    <property type="evidence" value="ECO:0007669"/>
    <property type="project" value="UniProtKB-KW"/>
</dbReference>
<dbReference type="PRINTS" id="PR00385">
    <property type="entry name" value="P450"/>
</dbReference>
<evidence type="ECO:0000256" key="2">
    <source>
        <dbReference type="ARBA" id="ARBA00010617"/>
    </source>
</evidence>
<dbReference type="EMBL" id="JBEHCU010008696">
    <property type="protein sequence ID" value="KAL1381301.1"/>
    <property type="molecule type" value="Genomic_DNA"/>
</dbReference>
<keyword evidence="6 8" id="KW-0408">Iron</keyword>
<evidence type="ECO:0000256" key="9">
    <source>
        <dbReference type="SAM" id="Phobius"/>
    </source>
</evidence>
<comment type="cofactor">
    <cofactor evidence="1 8">
        <name>heme</name>
        <dbReference type="ChEBI" id="CHEBI:30413"/>
    </cofactor>
</comment>
<keyword evidence="11" id="KW-1185">Reference proteome</keyword>
<gene>
    <name evidence="10" type="ORF">pipiens_003435</name>
</gene>
<comment type="caution">
    <text evidence="10">The sequence shown here is derived from an EMBL/GenBank/DDBJ whole genome shotgun (WGS) entry which is preliminary data.</text>
</comment>
<dbReference type="InterPro" id="IPR001128">
    <property type="entry name" value="Cyt_P450"/>
</dbReference>